<dbReference type="RefSeq" id="XP_066067468.1">
    <property type="nucleotide sequence ID" value="XM_066211371.1"/>
</dbReference>
<evidence type="ECO:0000256" key="1">
    <source>
        <dbReference type="ARBA" id="ARBA00011069"/>
    </source>
</evidence>
<reference evidence="3" key="3">
    <citation type="submission" date="2024-01" db="EMBL/GenBank/DDBJ databases">
        <authorList>
            <person name="Coelho M.A."/>
            <person name="David-Palma M."/>
            <person name="Shea T."/>
            <person name="Sun S."/>
            <person name="Cuomo C.A."/>
            <person name="Heitman J."/>
        </authorList>
    </citation>
    <scope>NUCLEOTIDE SEQUENCE</scope>
    <source>
        <strain evidence="3">CBS 7841</strain>
    </source>
</reference>
<comment type="similarity">
    <text evidence="1">Belongs to the CWC26 family.</text>
</comment>
<proteinExistence type="inferred from homology"/>
<dbReference type="Proteomes" id="UP000094043">
    <property type="component" value="Chromosome 2"/>
</dbReference>
<feature type="compositionally biased region" description="Basic residues" evidence="2">
    <location>
        <begin position="272"/>
        <end position="283"/>
    </location>
</feature>
<dbReference type="InterPro" id="IPR018609">
    <property type="entry name" value="Bud13"/>
</dbReference>
<feature type="region of interest" description="Disordered" evidence="2">
    <location>
        <begin position="21"/>
        <end position="82"/>
    </location>
</feature>
<evidence type="ECO:0000256" key="2">
    <source>
        <dbReference type="SAM" id="MobiDB-lite"/>
    </source>
</evidence>
<evidence type="ECO:0000313" key="3">
    <source>
        <dbReference type="EMBL" id="WVN86768.1"/>
    </source>
</evidence>
<dbReference type="PANTHER" id="PTHR31809:SF0">
    <property type="entry name" value="BUD13 HOMOLOG"/>
    <property type="match status" value="1"/>
</dbReference>
<reference evidence="3" key="2">
    <citation type="journal article" date="2022" name="Elife">
        <title>Obligate sexual reproduction of a homothallic fungus closely related to the Cryptococcus pathogenic species complex.</title>
        <authorList>
            <person name="Passer A.R."/>
            <person name="Clancey S.A."/>
            <person name="Shea T."/>
            <person name="David-Palma M."/>
            <person name="Averette A.F."/>
            <person name="Boekhout T."/>
            <person name="Porcel B.M."/>
            <person name="Nowrousian M."/>
            <person name="Cuomo C.A."/>
            <person name="Sun S."/>
            <person name="Heitman J."/>
            <person name="Coelho M.A."/>
        </authorList>
    </citation>
    <scope>NUCLEOTIDE SEQUENCE</scope>
    <source>
        <strain evidence="3">CBS 7841</strain>
    </source>
</reference>
<accession>A0AAJ8JQW2</accession>
<protein>
    <recommendedName>
        <fullName evidence="5">Pre-mRNA-splicing factor CWC26</fullName>
    </recommendedName>
</protein>
<dbReference type="GO" id="GO:0070274">
    <property type="term" value="C:RES complex"/>
    <property type="evidence" value="ECO:0007669"/>
    <property type="project" value="TreeGrafter"/>
</dbReference>
<organism evidence="3 4">
    <name type="scientific">Cryptococcus depauperatus CBS 7841</name>
    <dbReference type="NCBI Taxonomy" id="1295531"/>
    <lineage>
        <taxon>Eukaryota</taxon>
        <taxon>Fungi</taxon>
        <taxon>Dikarya</taxon>
        <taxon>Basidiomycota</taxon>
        <taxon>Agaricomycotina</taxon>
        <taxon>Tremellomycetes</taxon>
        <taxon>Tremellales</taxon>
        <taxon>Cryptococcaceae</taxon>
        <taxon>Cryptococcus</taxon>
    </lineage>
</organism>
<feature type="region of interest" description="Disordered" evidence="2">
    <location>
        <begin position="125"/>
        <end position="189"/>
    </location>
</feature>
<gene>
    <name evidence="3" type="ORF">L203_101940</name>
</gene>
<sequence>MSNLKAYLAANYMSGPKADVILAHTDPTHKKRKKKKPQNQDYERSSAGNTEHTAGGLVLKDEDDSWVRQKDQDEDDDSPVIGKELATFKKTKSQWSTVAKKSAIPLPQAVAGPSSPPDIKPDIDIKHEPKDDDFQAQPVQITKRRGGLRTATQLREDAEREAAAMRSPSPVNGKDQPDPTATVHRDATGRVIDIEQLRIEEKAKEEQERLKELERKEWTKGVTQRRQREEQTKLESEMTAADVGRSRDDVKMNKEMQNQERWNDPAAAFLTKNKKKGPRKPKYQKPWAPNRYGIPPGFRWDGVDRSNGFEKKYFQAQNSRARQEYEYNQWSMEDM</sequence>
<dbReference type="KEGG" id="cdep:91086152"/>
<dbReference type="Pfam" id="PF09736">
    <property type="entry name" value="Bud13"/>
    <property type="match status" value="1"/>
</dbReference>
<name>A0AAJ8JQW2_9TREE</name>
<reference evidence="3" key="1">
    <citation type="submission" date="2016-06" db="EMBL/GenBank/DDBJ databases">
        <authorList>
            <person name="Cuomo C."/>
            <person name="Litvintseva A."/>
            <person name="Heitman J."/>
            <person name="Chen Y."/>
            <person name="Sun S."/>
            <person name="Springer D."/>
            <person name="Dromer F."/>
            <person name="Young S."/>
            <person name="Zeng Q."/>
            <person name="Chapman S."/>
            <person name="Gujja S."/>
            <person name="Saif S."/>
            <person name="Birren B."/>
        </authorList>
    </citation>
    <scope>NUCLEOTIDE SEQUENCE</scope>
    <source>
        <strain evidence="3">CBS 7841</strain>
    </source>
</reference>
<dbReference type="GeneID" id="91086152"/>
<dbReference type="GO" id="GO:0000398">
    <property type="term" value="P:mRNA splicing, via spliceosome"/>
    <property type="evidence" value="ECO:0007669"/>
    <property type="project" value="TreeGrafter"/>
</dbReference>
<feature type="region of interest" description="Disordered" evidence="2">
    <location>
        <begin position="219"/>
        <end position="250"/>
    </location>
</feature>
<evidence type="ECO:0008006" key="5">
    <source>
        <dbReference type="Google" id="ProtNLM"/>
    </source>
</evidence>
<dbReference type="GO" id="GO:0003723">
    <property type="term" value="F:RNA binding"/>
    <property type="evidence" value="ECO:0007669"/>
    <property type="project" value="TreeGrafter"/>
</dbReference>
<keyword evidence="4" id="KW-1185">Reference proteome</keyword>
<feature type="compositionally biased region" description="Basic and acidic residues" evidence="2">
    <location>
        <begin position="154"/>
        <end position="163"/>
    </location>
</feature>
<dbReference type="EMBL" id="CP143785">
    <property type="protein sequence ID" value="WVN86768.1"/>
    <property type="molecule type" value="Genomic_DNA"/>
</dbReference>
<dbReference type="InterPro" id="IPR051112">
    <property type="entry name" value="CWC26_splicing_factor"/>
</dbReference>
<feature type="compositionally biased region" description="Basic and acidic residues" evidence="2">
    <location>
        <begin position="226"/>
        <end position="236"/>
    </location>
</feature>
<dbReference type="PANTHER" id="PTHR31809">
    <property type="entry name" value="BUD13 HOMOLOG"/>
    <property type="match status" value="1"/>
</dbReference>
<feature type="region of interest" description="Disordered" evidence="2">
    <location>
        <begin position="271"/>
        <end position="297"/>
    </location>
</feature>
<dbReference type="AlphaFoldDB" id="A0AAJ8JQW2"/>
<dbReference type="GO" id="GO:0005684">
    <property type="term" value="C:U2-type spliceosomal complex"/>
    <property type="evidence" value="ECO:0007669"/>
    <property type="project" value="TreeGrafter"/>
</dbReference>
<evidence type="ECO:0000313" key="4">
    <source>
        <dbReference type="Proteomes" id="UP000094043"/>
    </source>
</evidence>